<evidence type="ECO:0008006" key="4">
    <source>
        <dbReference type="Google" id="ProtNLM"/>
    </source>
</evidence>
<dbReference type="Proteomes" id="UP001209878">
    <property type="component" value="Unassembled WGS sequence"/>
</dbReference>
<dbReference type="AlphaFoldDB" id="A0AAD9L004"/>
<name>A0AAD9L004_RIDPI</name>
<evidence type="ECO:0000313" key="2">
    <source>
        <dbReference type="EMBL" id="KAK2180494.1"/>
    </source>
</evidence>
<keyword evidence="1" id="KW-0732">Signal</keyword>
<comment type="caution">
    <text evidence="2">The sequence shown here is derived from an EMBL/GenBank/DDBJ whole genome shotgun (WGS) entry which is preliminary data.</text>
</comment>
<protein>
    <recommendedName>
        <fullName evidence="4">Secreted protein</fullName>
    </recommendedName>
</protein>
<gene>
    <name evidence="2" type="ORF">NP493_440g01022</name>
</gene>
<feature type="signal peptide" evidence="1">
    <location>
        <begin position="1"/>
        <end position="23"/>
    </location>
</feature>
<organism evidence="2 3">
    <name type="scientific">Ridgeia piscesae</name>
    <name type="common">Tubeworm</name>
    <dbReference type="NCBI Taxonomy" id="27915"/>
    <lineage>
        <taxon>Eukaryota</taxon>
        <taxon>Metazoa</taxon>
        <taxon>Spiralia</taxon>
        <taxon>Lophotrochozoa</taxon>
        <taxon>Annelida</taxon>
        <taxon>Polychaeta</taxon>
        <taxon>Sedentaria</taxon>
        <taxon>Canalipalpata</taxon>
        <taxon>Sabellida</taxon>
        <taxon>Siboglinidae</taxon>
        <taxon>Ridgeia</taxon>
    </lineage>
</organism>
<dbReference type="EMBL" id="JAODUO010000440">
    <property type="protein sequence ID" value="KAK2180494.1"/>
    <property type="molecule type" value="Genomic_DNA"/>
</dbReference>
<keyword evidence="3" id="KW-1185">Reference proteome</keyword>
<evidence type="ECO:0000313" key="3">
    <source>
        <dbReference type="Proteomes" id="UP001209878"/>
    </source>
</evidence>
<feature type="chain" id="PRO_5041911128" description="Secreted protein" evidence="1">
    <location>
        <begin position="24"/>
        <end position="102"/>
    </location>
</feature>
<evidence type="ECO:0000256" key="1">
    <source>
        <dbReference type="SAM" id="SignalP"/>
    </source>
</evidence>
<sequence>MCIRRLLLSICMLCMQYSRRVCTYLVFIYRKVHVLYDSRRDHSGYMPKLVGSRIVAALIQHSYNKSYSLGRIYPGMTQLQHIENVVPEFTLCSINLFYYLTM</sequence>
<accession>A0AAD9L004</accession>
<reference evidence="2" key="1">
    <citation type="journal article" date="2023" name="Mol. Biol. Evol.">
        <title>Third-Generation Sequencing Reveals the Adaptive Role of the Epigenome in Three Deep-Sea Polychaetes.</title>
        <authorList>
            <person name="Perez M."/>
            <person name="Aroh O."/>
            <person name="Sun Y."/>
            <person name="Lan Y."/>
            <person name="Juniper S.K."/>
            <person name="Young C.R."/>
            <person name="Angers B."/>
            <person name="Qian P.Y."/>
        </authorList>
    </citation>
    <scope>NUCLEOTIDE SEQUENCE</scope>
    <source>
        <strain evidence="2">R07B-5</strain>
    </source>
</reference>
<proteinExistence type="predicted"/>